<comment type="caution">
    <text evidence="1">The sequence shown here is derived from an EMBL/GenBank/DDBJ whole genome shotgun (WGS) entry which is preliminary data.</text>
</comment>
<evidence type="ECO:0000313" key="1">
    <source>
        <dbReference type="EMBL" id="KAG8094798.1"/>
    </source>
</evidence>
<gene>
    <name evidence="1" type="ORF">GUJ93_ZPchr0012g21707</name>
</gene>
<dbReference type="AlphaFoldDB" id="A0A8J6BYZ9"/>
<dbReference type="EMBL" id="JAAALK010000080">
    <property type="protein sequence ID" value="KAG8094798.1"/>
    <property type="molecule type" value="Genomic_DNA"/>
</dbReference>
<organism evidence="1 2">
    <name type="scientific">Zizania palustris</name>
    <name type="common">Northern wild rice</name>
    <dbReference type="NCBI Taxonomy" id="103762"/>
    <lineage>
        <taxon>Eukaryota</taxon>
        <taxon>Viridiplantae</taxon>
        <taxon>Streptophyta</taxon>
        <taxon>Embryophyta</taxon>
        <taxon>Tracheophyta</taxon>
        <taxon>Spermatophyta</taxon>
        <taxon>Magnoliopsida</taxon>
        <taxon>Liliopsida</taxon>
        <taxon>Poales</taxon>
        <taxon>Poaceae</taxon>
        <taxon>BOP clade</taxon>
        <taxon>Oryzoideae</taxon>
        <taxon>Oryzeae</taxon>
        <taxon>Zizaniinae</taxon>
        <taxon>Zizania</taxon>
    </lineage>
</organism>
<accession>A0A8J6BYZ9</accession>
<reference evidence="1" key="1">
    <citation type="journal article" date="2021" name="bioRxiv">
        <title>Whole Genome Assembly and Annotation of Northern Wild Rice, Zizania palustris L., Supports a Whole Genome Duplication in the Zizania Genus.</title>
        <authorList>
            <person name="Haas M."/>
            <person name="Kono T."/>
            <person name="Macchietto M."/>
            <person name="Millas R."/>
            <person name="McGilp L."/>
            <person name="Shao M."/>
            <person name="Duquette J."/>
            <person name="Hirsch C.N."/>
            <person name="Kimball J."/>
        </authorList>
    </citation>
    <scope>NUCLEOTIDE SEQUENCE</scope>
    <source>
        <tissue evidence="1">Fresh leaf tissue</tissue>
    </source>
</reference>
<evidence type="ECO:0000313" key="2">
    <source>
        <dbReference type="Proteomes" id="UP000729402"/>
    </source>
</evidence>
<proteinExistence type="predicted"/>
<protein>
    <submittedName>
        <fullName evidence="1">Uncharacterized protein</fullName>
    </submittedName>
</protein>
<sequence>MGCAFGREGWQPCKVAGGGACGCEWCSSGDLRWGSWRHVQRHGQGAFQHAVSLAMRYAAYGAVVDYATAASATRGIRRWRHV</sequence>
<name>A0A8J6BYZ9_ZIZPA</name>
<reference evidence="1" key="2">
    <citation type="submission" date="2021-02" db="EMBL/GenBank/DDBJ databases">
        <authorList>
            <person name="Kimball J.A."/>
            <person name="Haas M.W."/>
            <person name="Macchietto M."/>
            <person name="Kono T."/>
            <person name="Duquette J."/>
            <person name="Shao M."/>
        </authorList>
    </citation>
    <scope>NUCLEOTIDE SEQUENCE</scope>
    <source>
        <tissue evidence="1">Fresh leaf tissue</tissue>
    </source>
</reference>
<dbReference type="Proteomes" id="UP000729402">
    <property type="component" value="Unassembled WGS sequence"/>
</dbReference>
<keyword evidence="2" id="KW-1185">Reference proteome</keyword>